<dbReference type="Pfam" id="PF13561">
    <property type="entry name" value="adh_short_C2"/>
    <property type="match status" value="1"/>
</dbReference>
<evidence type="ECO:0000256" key="6">
    <source>
        <dbReference type="ARBA" id="ARBA00022832"/>
    </source>
</evidence>
<dbReference type="GO" id="GO:0004316">
    <property type="term" value="F:3-oxoacyl-[acyl-carrier-protein] reductase (NADPH) activity"/>
    <property type="evidence" value="ECO:0007669"/>
    <property type="project" value="UniProtKB-UniRule"/>
</dbReference>
<dbReference type="Proteomes" id="UP000661691">
    <property type="component" value="Unassembled WGS sequence"/>
</dbReference>
<dbReference type="EMBL" id="JACXAH010000003">
    <property type="protein sequence ID" value="MBD1371410.1"/>
    <property type="molecule type" value="Genomic_DNA"/>
</dbReference>
<dbReference type="Gene3D" id="3.40.50.720">
    <property type="entry name" value="NAD(P)-binding Rossmann-like Domain"/>
    <property type="match status" value="1"/>
</dbReference>
<keyword evidence="17" id="KW-1185">Reference proteome</keyword>
<comment type="subunit">
    <text evidence="4 14">Homotetramer.</text>
</comment>
<proteinExistence type="inferred from homology"/>
<dbReference type="InterPro" id="IPR020904">
    <property type="entry name" value="Sc_DH/Rdtase_CS"/>
</dbReference>
<dbReference type="InterPro" id="IPR036291">
    <property type="entry name" value="NAD(P)-bd_dom_sf"/>
</dbReference>
<keyword evidence="6 14" id="KW-0276">Fatty acid metabolism</keyword>
<feature type="domain" description="Ketoreductase" evidence="15">
    <location>
        <begin position="5"/>
        <end position="185"/>
    </location>
</feature>
<dbReference type="GO" id="GO:0051287">
    <property type="term" value="F:NAD binding"/>
    <property type="evidence" value="ECO:0007669"/>
    <property type="project" value="UniProtKB-UniRule"/>
</dbReference>
<feature type="binding site" evidence="13">
    <location>
        <position position="89"/>
    </location>
    <ligand>
        <name>NADP(+)</name>
        <dbReference type="ChEBI" id="CHEBI:58349"/>
    </ligand>
</feature>
<dbReference type="NCBIfam" id="NF004197">
    <property type="entry name" value="PRK05653.1-1"/>
    <property type="match status" value="1"/>
</dbReference>
<comment type="caution">
    <text evidence="16">The sequence shown here is derived from an EMBL/GenBank/DDBJ whole genome shotgun (WGS) entry which is preliminary data.</text>
</comment>
<keyword evidence="7 13" id="KW-0521">NADP</keyword>
<evidence type="ECO:0000259" key="15">
    <source>
        <dbReference type="SMART" id="SM00822"/>
    </source>
</evidence>
<feature type="binding site" evidence="13">
    <location>
        <begin position="11"/>
        <end position="14"/>
    </location>
    <ligand>
        <name>NADP(+)</name>
        <dbReference type="ChEBI" id="CHEBI:58349"/>
    </ligand>
</feature>
<sequence>MLTDQVALVTGGSRGIGRAIALSLASVGANIVIFYAGNKEAAEQTVQSILEFGVKATSYQVDVSKKEEVDSAIKEIIASWGHIDILVNNAGITRDNLLMRMKEDEWDEVINTNLKGYFLCTKAVARPMLKQRSGRIINIGSVVGITGNTGQANYAAAKAGVIGLTKTTARELASRGITVNCIAPGFIKTEMTDQLDQGLHEEWMKQIPLKHFGESTDVAEAVKFVASSSARYITGQTIHVDGGLLMG</sequence>
<dbReference type="EC" id="1.1.1.100" evidence="14"/>
<dbReference type="PRINTS" id="PR00080">
    <property type="entry name" value="SDRFAMILY"/>
</dbReference>
<accession>A0A926N9I9</accession>
<keyword evidence="10 14" id="KW-0275">Fatty acid biosynthesis</keyword>
<dbReference type="NCBIfam" id="NF005559">
    <property type="entry name" value="PRK07231.1"/>
    <property type="match status" value="1"/>
</dbReference>
<dbReference type="FunFam" id="3.40.50.720:FF:000037">
    <property type="entry name" value="3-oxoacyl-[acyl-carrier-protein] reductase FabG"/>
    <property type="match status" value="1"/>
</dbReference>
<keyword evidence="9 14" id="KW-0443">Lipid metabolism</keyword>
<dbReference type="NCBIfam" id="NF004200">
    <property type="entry name" value="PRK05653.1-5"/>
    <property type="match status" value="1"/>
</dbReference>
<evidence type="ECO:0000256" key="10">
    <source>
        <dbReference type="ARBA" id="ARBA00023160"/>
    </source>
</evidence>
<dbReference type="GO" id="GO:0006633">
    <property type="term" value="P:fatty acid biosynthetic process"/>
    <property type="evidence" value="ECO:0007669"/>
    <property type="project" value="UniProtKB-KW"/>
</dbReference>
<dbReference type="InterPro" id="IPR057326">
    <property type="entry name" value="KR_dom"/>
</dbReference>
<evidence type="ECO:0000256" key="11">
    <source>
        <dbReference type="ARBA" id="ARBA00048508"/>
    </source>
</evidence>
<evidence type="ECO:0000256" key="9">
    <source>
        <dbReference type="ARBA" id="ARBA00023098"/>
    </source>
</evidence>
<evidence type="ECO:0000256" key="4">
    <source>
        <dbReference type="ARBA" id="ARBA00011881"/>
    </source>
</evidence>
<dbReference type="NCBIfam" id="NF009466">
    <property type="entry name" value="PRK12826.1-2"/>
    <property type="match status" value="1"/>
</dbReference>
<comment type="pathway">
    <text evidence="2 14">Lipid metabolism; fatty acid biosynthesis.</text>
</comment>
<organism evidence="16 17">
    <name type="scientific">Polycladospora coralii</name>
    <dbReference type="NCBI Taxonomy" id="2771432"/>
    <lineage>
        <taxon>Bacteria</taxon>
        <taxon>Bacillati</taxon>
        <taxon>Bacillota</taxon>
        <taxon>Bacilli</taxon>
        <taxon>Bacillales</taxon>
        <taxon>Thermoactinomycetaceae</taxon>
        <taxon>Polycladospora</taxon>
    </lineage>
</organism>
<dbReference type="InterPro" id="IPR050259">
    <property type="entry name" value="SDR"/>
</dbReference>
<feature type="active site" description="Proton acceptor" evidence="12">
    <location>
        <position position="154"/>
    </location>
</feature>
<dbReference type="NCBIfam" id="TIGR01830">
    <property type="entry name" value="3oxo_ACP_reduc"/>
    <property type="match status" value="1"/>
</dbReference>
<dbReference type="CDD" id="cd05333">
    <property type="entry name" value="BKR_SDR_c"/>
    <property type="match status" value="1"/>
</dbReference>
<dbReference type="RefSeq" id="WP_191141526.1">
    <property type="nucleotide sequence ID" value="NZ_JACXAH010000003.1"/>
</dbReference>
<evidence type="ECO:0000313" key="16">
    <source>
        <dbReference type="EMBL" id="MBD1371410.1"/>
    </source>
</evidence>
<evidence type="ECO:0000256" key="3">
    <source>
        <dbReference type="ARBA" id="ARBA00006484"/>
    </source>
</evidence>
<name>A0A926N9I9_9BACL</name>
<comment type="function">
    <text evidence="1 14">Catalyzes the NADPH-dependent reduction of beta-ketoacyl-ACP substrates to beta-hydroxyacyl-ACP products, the first reductive step in the elongation cycle of fatty acid biosynthesis.</text>
</comment>
<dbReference type="AlphaFoldDB" id="A0A926N9I9"/>
<evidence type="ECO:0000313" key="17">
    <source>
        <dbReference type="Proteomes" id="UP000661691"/>
    </source>
</evidence>
<evidence type="ECO:0000256" key="2">
    <source>
        <dbReference type="ARBA" id="ARBA00005194"/>
    </source>
</evidence>
<comment type="similarity">
    <text evidence="3 14">Belongs to the short-chain dehydrogenases/reductases (SDR) family.</text>
</comment>
<evidence type="ECO:0000256" key="1">
    <source>
        <dbReference type="ARBA" id="ARBA00002607"/>
    </source>
</evidence>
<keyword evidence="5 14" id="KW-0444">Lipid biosynthesis</keyword>
<comment type="catalytic activity">
    <reaction evidence="11 14">
        <text>a (3R)-hydroxyacyl-[ACP] + NADP(+) = a 3-oxoacyl-[ACP] + NADPH + H(+)</text>
        <dbReference type="Rhea" id="RHEA:17397"/>
        <dbReference type="Rhea" id="RHEA-COMP:9916"/>
        <dbReference type="Rhea" id="RHEA-COMP:9945"/>
        <dbReference type="ChEBI" id="CHEBI:15378"/>
        <dbReference type="ChEBI" id="CHEBI:57783"/>
        <dbReference type="ChEBI" id="CHEBI:58349"/>
        <dbReference type="ChEBI" id="CHEBI:78776"/>
        <dbReference type="ChEBI" id="CHEBI:78827"/>
        <dbReference type="EC" id="1.1.1.100"/>
    </reaction>
</comment>
<evidence type="ECO:0000256" key="8">
    <source>
        <dbReference type="ARBA" id="ARBA00023002"/>
    </source>
</evidence>
<reference evidence="16" key="1">
    <citation type="submission" date="2020-09" db="EMBL/GenBank/DDBJ databases">
        <title>A novel bacterium of genus Hazenella, isolated from South China Sea.</title>
        <authorList>
            <person name="Huang H."/>
            <person name="Mo K."/>
            <person name="Hu Y."/>
        </authorList>
    </citation>
    <scope>NUCLEOTIDE SEQUENCE</scope>
    <source>
        <strain evidence="16">IB182357</strain>
    </source>
</reference>
<evidence type="ECO:0000256" key="13">
    <source>
        <dbReference type="PIRSR" id="PIRSR611284-2"/>
    </source>
</evidence>
<evidence type="ECO:0000256" key="5">
    <source>
        <dbReference type="ARBA" id="ARBA00022516"/>
    </source>
</evidence>
<evidence type="ECO:0000256" key="12">
    <source>
        <dbReference type="PIRSR" id="PIRSR611284-1"/>
    </source>
</evidence>
<dbReference type="PANTHER" id="PTHR42879:SF2">
    <property type="entry name" value="3-OXOACYL-[ACYL-CARRIER-PROTEIN] REDUCTASE FABG"/>
    <property type="match status" value="1"/>
</dbReference>
<gene>
    <name evidence="16" type="primary">fabG</name>
    <name evidence="16" type="ORF">IC620_03455</name>
</gene>
<evidence type="ECO:0000256" key="14">
    <source>
        <dbReference type="RuleBase" id="RU366074"/>
    </source>
</evidence>
<dbReference type="PROSITE" id="PS00061">
    <property type="entry name" value="ADH_SHORT"/>
    <property type="match status" value="1"/>
</dbReference>
<feature type="binding site" evidence="13">
    <location>
        <position position="187"/>
    </location>
    <ligand>
        <name>NADP(+)</name>
        <dbReference type="ChEBI" id="CHEBI:58349"/>
    </ligand>
</feature>
<dbReference type="SUPFAM" id="SSF51735">
    <property type="entry name" value="NAD(P)-binding Rossmann-fold domains"/>
    <property type="match status" value="1"/>
</dbReference>
<protein>
    <recommendedName>
        <fullName evidence="14">3-oxoacyl-[acyl-carrier-protein] reductase</fullName>
        <ecNumber evidence="14">1.1.1.100</ecNumber>
    </recommendedName>
</protein>
<feature type="binding site" evidence="13">
    <location>
        <begin position="154"/>
        <end position="158"/>
    </location>
    <ligand>
        <name>NADP(+)</name>
        <dbReference type="ChEBI" id="CHEBI:58349"/>
    </ligand>
</feature>
<dbReference type="PANTHER" id="PTHR42879">
    <property type="entry name" value="3-OXOACYL-(ACYL-CARRIER-PROTEIN) REDUCTASE"/>
    <property type="match status" value="1"/>
</dbReference>
<dbReference type="PRINTS" id="PR00081">
    <property type="entry name" value="GDHRDH"/>
</dbReference>
<dbReference type="SMART" id="SM00822">
    <property type="entry name" value="PKS_KR"/>
    <property type="match status" value="1"/>
</dbReference>
<dbReference type="InterPro" id="IPR011284">
    <property type="entry name" value="3oxo_ACP_reduc"/>
</dbReference>
<evidence type="ECO:0000256" key="7">
    <source>
        <dbReference type="ARBA" id="ARBA00022857"/>
    </source>
</evidence>
<dbReference type="InterPro" id="IPR002347">
    <property type="entry name" value="SDR_fam"/>
</dbReference>
<keyword evidence="8 14" id="KW-0560">Oxidoreductase</keyword>